<protein>
    <submittedName>
        <fullName evidence="1">Uncharacterized protein</fullName>
    </submittedName>
</protein>
<dbReference type="AlphaFoldDB" id="A0A6J4QTY5"/>
<sequence>AQAALAAHPAGPQHLLRFDLAGLPARAADL</sequence>
<proteinExistence type="predicted"/>
<organism evidence="1">
    <name type="scientific">uncultured Rubrobacteraceae bacterium</name>
    <dbReference type="NCBI Taxonomy" id="349277"/>
    <lineage>
        <taxon>Bacteria</taxon>
        <taxon>Bacillati</taxon>
        <taxon>Actinomycetota</taxon>
        <taxon>Rubrobacteria</taxon>
        <taxon>Rubrobacterales</taxon>
        <taxon>Rubrobacteraceae</taxon>
        <taxon>environmental samples</taxon>
    </lineage>
</organism>
<dbReference type="EMBL" id="CADCVC010000211">
    <property type="protein sequence ID" value="CAA9451967.1"/>
    <property type="molecule type" value="Genomic_DNA"/>
</dbReference>
<feature type="non-terminal residue" evidence="1">
    <location>
        <position position="1"/>
    </location>
</feature>
<reference evidence="1" key="1">
    <citation type="submission" date="2020-02" db="EMBL/GenBank/DDBJ databases">
        <authorList>
            <person name="Meier V. D."/>
        </authorList>
    </citation>
    <scope>NUCLEOTIDE SEQUENCE</scope>
    <source>
        <strain evidence="1">AVDCRST_MAG80</strain>
    </source>
</reference>
<accession>A0A6J4QTY5</accession>
<gene>
    <name evidence="1" type="ORF">AVDCRST_MAG80-2378</name>
</gene>
<feature type="non-terminal residue" evidence="1">
    <location>
        <position position="30"/>
    </location>
</feature>
<evidence type="ECO:0000313" key="1">
    <source>
        <dbReference type="EMBL" id="CAA9451967.1"/>
    </source>
</evidence>
<name>A0A6J4QTY5_9ACTN</name>